<evidence type="ECO:0000313" key="3">
    <source>
        <dbReference type="Proteomes" id="UP000482960"/>
    </source>
</evidence>
<evidence type="ECO:0000256" key="1">
    <source>
        <dbReference type="SAM" id="MobiDB-lite"/>
    </source>
</evidence>
<dbReference type="AlphaFoldDB" id="A0A6V8LFN8"/>
<evidence type="ECO:0000313" key="2">
    <source>
        <dbReference type="EMBL" id="GFJ93698.1"/>
    </source>
</evidence>
<organism evidence="2 3">
    <name type="scientific">Phytohabitans rumicis</name>
    <dbReference type="NCBI Taxonomy" id="1076125"/>
    <lineage>
        <taxon>Bacteria</taxon>
        <taxon>Bacillati</taxon>
        <taxon>Actinomycetota</taxon>
        <taxon>Actinomycetes</taxon>
        <taxon>Micromonosporales</taxon>
        <taxon>Micromonosporaceae</taxon>
    </lineage>
</organism>
<protein>
    <submittedName>
        <fullName evidence="2">Uncharacterized protein</fullName>
    </submittedName>
</protein>
<sequence>MKEHFRPQAGGTWTGKLSYQDGFYTSVTPWFAGRDFTLSDGWKFTYTSEGPDSGLVGRSYTWAPVGDRWAGIFVEIPLPGISPSRPVEWPSLSPDPRAISLTGVQGWEPPQSQLSDERWLLPPLGSPPIDWRLPGESIYDPRIRLPDLPEILSPAQVPAGPRPEDTLTGGRLPERQSALPEPLGTPVVAPVAYAPPAFDTGEDWGADWNGLLDNAVWFGDTPAESFDI</sequence>
<name>A0A6V8LFN8_9ACTN</name>
<reference evidence="2 3" key="1">
    <citation type="submission" date="2020-03" db="EMBL/GenBank/DDBJ databases">
        <title>Whole genome shotgun sequence of Phytohabitans rumicis NBRC 108638.</title>
        <authorList>
            <person name="Komaki H."/>
            <person name="Tamura T."/>
        </authorList>
    </citation>
    <scope>NUCLEOTIDE SEQUENCE [LARGE SCALE GENOMIC DNA]</scope>
    <source>
        <strain evidence="2 3">NBRC 108638</strain>
    </source>
</reference>
<dbReference type="EMBL" id="BLPG01000001">
    <property type="protein sequence ID" value="GFJ93698.1"/>
    <property type="molecule type" value="Genomic_DNA"/>
</dbReference>
<feature type="region of interest" description="Disordered" evidence="1">
    <location>
        <begin position="152"/>
        <end position="183"/>
    </location>
</feature>
<reference evidence="2 3" key="2">
    <citation type="submission" date="2020-03" db="EMBL/GenBank/DDBJ databases">
        <authorList>
            <person name="Ichikawa N."/>
            <person name="Kimura A."/>
            <person name="Kitahashi Y."/>
            <person name="Uohara A."/>
        </authorList>
    </citation>
    <scope>NUCLEOTIDE SEQUENCE [LARGE SCALE GENOMIC DNA]</scope>
    <source>
        <strain evidence="2 3">NBRC 108638</strain>
    </source>
</reference>
<dbReference type="RefSeq" id="WP_173080443.1">
    <property type="nucleotide sequence ID" value="NZ_BLPG01000001.1"/>
</dbReference>
<comment type="caution">
    <text evidence="2">The sequence shown here is derived from an EMBL/GenBank/DDBJ whole genome shotgun (WGS) entry which is preliminary data.</text>
</comment>
<dbReference type="Proteomes" id="UP000482960">
    <property type="component" value="Unassembled WGS sequence"/>
</dbReference>
<keyword evidence="3" id="KW-1185">Reference proteome</keyword>
<proteinExistence type="predicted"/>
<accession>A0A6V8LFN8</accession>
<gene>
    <name evidence="2" type="ORF">Prum_073400</name>
</gene>